<dbReference type="RefSeq" id="WP_188158207.1">
    <property type="nucleotide sequence ID" value="NZ_BMGH01000001.1"/>
</dbReference>
<accession>A0A8J2V661</accession>
<evidence type="ECO:0008006" key="3">
    <source>
        <dbReference type="Google" id="ProtNLM"/>
    </source>
</evidence>
<dbReference type="Proteomes" id="UP000613582">
    <property type="component" value="Unassembled WGS sequence"/>
</dbReference>
<sequence length="74" mass="8280">MSERASNFLADWIGKHVHQVPEGEREQKAEQLTEQCLEDARAQGIHADELNNATQTGLHHYILAELGGIELPPH</sequence>
<evidence type="ECO:0000313" key="2">
    <source>
        <dbReference type="Proteomes" id="UP000613582"/>
    </source>
</evidence>
<dbReference type="EMBL" id="BMGH01000001">
    <property type="protein sequence ID" value="GGD14250.1"/>
    <property type="molecule type" value="Genomic_DNA"/>
</dbReference>
<reference evidence="1" key="2">
    <citation type="submission" date="2020-09" db="EMBL/GenBank/DDBJ databases">
        <authorList>
            <person name="Sun Q."/>
            <person name="Zhou Y."/>
        </authorList>
    </citation>
    <scope>NUCLEOTIDE SEQUENCE</scope>
    <source>
        <strain evidence="1">CGMCC 1.12921</strain>
    </source>
</reference>
<name>A0A8J2V661_9PROT</name>
<proteinExistence type="predicted"/>
<comment type="caution">
    <text evidence="1">The sequence shown here is derived from an EMBL/GenBank/DDBJ whole genome shotgun (WGS) entry which is preliminary data.</text>
</comment>
<organism evidence="1 2">
    <name type="scientific">Aquisalinus flavus</name>
    <dbReference type="NCBI Taxonomy" id="1526572"/>
    <lineage>
        <taxon>Bacteria</taxon>
        <taxon>Pseudomonadati</taxon>
        <taxon>Pseudomonadota</taxon>
        <taxon>Alphaproteobacteria</taxon>
        <taxon>Parvularculales</taxon>
        <taxon>Parvularculaceae</taxon>
        <taxon>Aquisalinus</taxon>
    </lineage>
</organism>
<gene>
    <name evidence="1" type="ORF">GCM10011342_23800</name>
</gene>
<dbReference type="AlphaFoldDB" id="A0A8J2V661"/>
<keyword evidence="2" id="KW-1185">Reference proteome</keyword>
<evidence type="ECO:0000313" key="1">
    <source>
        <dbReference type="EMBL" id="GGD14250.1"/>
    </source>
</evidence>
<reference evidence="1" key="1">
    <citation type="journal article" date="2014" name="Int. J. Syst. Evol. Microbiol.">
        <title>Complete genome sequence of Corynebacterium casei LMG S-19264T (=DSM 44701T), isolated from a smear-ripened cheese.</title>
        <authorList>
            <consortium name="US DOE Joint Genome Institute (JGI-PGF)"/>
            <person name="Walter F."/>
            <person name="Albersmeier A."/>
            <person name="Kalinowski J."/>
            <person name="Ruckert C."/>
        </authorList>
    </citation>
    <scope>NUCLEOTIDE SEQUENCE</scope>
    <source>
        <strain evidence="1">CGMCC 1.12921</strain>
    </source>
</reference>
<protein>
    <recommendedName>
        <fullName evidence="3">DUF768 domain-containing protein</fullName>
    </recommendedName>
</protein>